<keyword evidence="2" id="KW-0808">Transferase</keyword>
<organism evidence="5 6">
    <name type="scientific">Agrobacterium rubi TR3 = NBRC 13261</name>
    <dbReference type="NCBI Taxonomy" id="1368415"/>
    <lineage>
        <taxon>Bacteria</taxon>
        <taxon>Pseudomonadati</taxon>
        <taxon>Pseudomonadota</taxon>
        <taxon>Alphaproteobacteria</taxon>
        <taxon>Hyphomicrobiales</taxon>
        <taxon>Rhizobiaceae</taxon>
        <taxon>Rhizobium/Agrobacterium group</taxon>
        <taxon>Agrobacterium</taxon>
    </lineage>
</organism>
<name>A0A081CZX9_9HYPH</name>
<evidence type="ECO:0000256" key="3">
    <source>
        <dbReference type="ARBA" id="ARBA00022777"/>
    </source>
</evidence>
<dbReference type="Proteomes" id="UP000028701">
    <property type="component" value="Unassembled WGS sequence"/>
</dbReference>
<evidence type="ECO:0000256" key="1">
    <source>
        <dbReference type="ARBA" id="ARBA00010164"/>
    </source>
</evidence>
<dbReference type="GO" id="GO:0004674">
    <property type="term" value="F:protein serine/threonine kinase activity"/>
    <property type="evidence" value="ECO:0007669"/>
    <property type="project" value="TreeGrafter"/>
</dbReference>
<dbReference type="InterPro" id="IPR012893">
    <property type="entry name" value="HipA-like_C"/>
</dbReference>
<evidence type="ECO:0000259" key="4">
    <source>
        <dbReference type="Pfam" id="PF07804"/>
    </source>
</evidence>
<protein>
    <recommendedName>
        <fullName evidence="4">HipA-like C-terminal domain-containing protein</fullName>
    </recommendedName>
</protein>
<keyword evidence="3" id="KW-0418">Kinase</keyword>
<dbReference type="Pfam" id="PF07804">
    <property type="entry name" value="HipA_C"/>
    <property type="match status" value="1"/>
</dbReference>
<gene>
    <name evidence="5" type="ORF">RRU01S_24_00990</name>
</gene>
<dbReference type="GO" id="GO:0005829">
    <property type="term" value="C:cytosol"/>
    <property type="evidence" value="ECO:0007669"/>
    <property type="project" value="TreeGrafter"/>
</dbReference>
<evidence type="ECO:0000256" key="2">
    <source>
        <dbReference type="ARBA" id="ARBA00022679"/>
    </source>
</evidence>
<accession>A0A081CZX9</accession>
<sequence>MESWEEIALRLAGQAGIATPRHELIDLAGKAVMLSRRFDREGAIRTPFLSTMATMGGERGSSPEIVDALAKHGAQGKTDAHVLYRRVVFHVLISNVDDHLRNHGFL</sequence>
<dbReference type="PANTHER" id="PTHR37419">
    <property type="entry name" value="SERINE/THREONINE-PROTEIN KINASE TOXIN HIPA"/>
    <property type="match status" value="1"/>
</dbReference>
<dbReference type="eggNOG" id="COG3550">
    <property type="taxonomic scope" value="Bacteria"/>
</dbReference>
<evidence type="ECO:0000313" key="5">
    <source>
        <dbReference type="EMBL" id="GAK72225.1"/>
    </source>
</evidence>
<comment type="caution">
    <text evidence="5">The sequence shown here is derived from an EMBL/GenBank/DDBJ whole genome shotgun (WGS) entry which is preliminary data.</text>
</comment>
<dbReference type="PANTHER" id="PTHR37419:SF8">
    <property type="entry name" value="TOXIN YJJJ"/>
    <property type="match status" value="1"/>
</dbReference>
<evidence type="ECO:0000313" key="6">
    <source>
        <dbReference type="Proteomes" id="UP000028701"/>
    </source>
</evidence>
<dbReference type="AlphaFoldDB" id="A0A081CZX9"/>
<proteinExistence type="inferred from homology"/>
<dbReference type="EMBL" id="BBJU01000024">
    <property type="protein sequence ID" value="GAK72225.1"/>
    <property type="molecule type" value="Genomic_DNA"/>
</dbReference>
<feature type="domain" description="HipA-like C-terminal" evidence="4">
    <location>
        <begin position="5"/>
        <end position="106"/>
    </location>
</feature>
<comment type="similarity">
    <text evidence="1">Belongs to the HipA Ser/Thr kinase family.</text>
</comment>
<reference evidence="5 6" key="1">
    <citation type="submission" date="2014-08" db="EMBL/GenBank/DDBJ databases">
        <title>Whole genome shotgun sequence of Rhizobium rubi NBRC 13261.</title>
        <authorList>
            <person name="Katano-Makiyama Y."/>
            <person name="Hosoyama A."/>
            <person name="Hashimoto M."/>
            <person name="Hosoyama Y."/>
            <person name="Noguchi M."/>
            <person name="Tsuchikane K."/>
            <person name="Uohara A."/>
            <person name="Ohji S."/>
            <person name="Ichikawa N."/>
            <person name="Kimura A."/>
            <person name="Yamazoe A."/>
            <person name="Fujita N."/>
        </authorList>
    </citation>
    <scope>NUCLEOTIDE SEQUENCE [LARGE SCALE GENOMIC DNA]</scope>
    <source>
        <strain evidence="5 6">NBRC 13261</strain>
    </source>
</reference>
<dbReference type="InterPro" id="IPR052028">
    <property type="entry name" value="HipA_Ser/Thr_kinase"/>
</dbReference>